<gene>
    <name evidence="1" type="ORF">CPELLU_LOCUS6639</name>
</gene>
<proteinExistence type="predicted"/>
<feature type="non-terminal residue" evidence="1">
    <location>
        <position position="1"/>
    </location>
</feature>
<keyword evidence="2" id="KW-1185">Reference proteome</keyword>
<protein>
    <submittedName>
        <fullName evidence="1">19514_t:CDS:1</fullName>
    </submittedName>
</protein>
<reference evidence="1" key="1">
    <citation type="submission" date="2021-06" db="EMBL/GenBank/DDBJ databases">
        <authorList>
            <person name="Kallberg Y."/>
            <person name="Tangrot J."/>
            <person name="Rosling A."/>
        </authorList>
    </citation>
    <scope>NUCLEOTIDE SEQUENCE</scope>
    <source>
        <strain evidence="1">FL966</strain>
    </source>
</reference>
<evidence type="ECO:0000313" key="1">
    <source>
        <dbReference type="EMBL" id="CAG8593238.1"/>
    </source>
</evidence>
<dbReference type="Proteomes" id="UP000789759">
    <property type="component" value="Unassembled WGS sequence"/>
</dbReference>
<dbReference type="EMBL" id="CAJVQA010004175">
    <property type="protein sequence ID" value="CAG8593238.1"/>
    <property type="molecule type" value="Genomic_DNA"/>
</dbReference>
<name>A0A9N9CAR5_9GLOM</name>
<organism evidence="1 2">
    <name type="scientific">Cetraspora pellucida</name>
    <dbReference type="NCBI Taxonomy" id="1433469"/>
    <lineage>
        <taxon>Eukaryota</taxon>
        <taxon>Fungi</taxon>
        <taxon>Fungi incertae sedis</taxon>
        <taxon>Mucoromycota</taxon>
        <taxon>Glomeromycotina</taxon>
        <taxon>Glomeromycetes</taxon>
        <taxon>Diversisporales</taxon>
        <taxon>Gigasporaceae</taxon>
        <taxon>Cetraspora</taxon>
    </lineage>
</organism>
<comment type="caution">
    <text evidence="1">The sequence shown here is derived from an EMBL/GenBank/DDBJ whole genome shotgun (WGS) entry which is preliminary data.</text>
</comment>
<dbReference type="AlphaFoldDB" id="A0A9N9CAR5"/>
<evidence type="ECO:0000313" key="2">
    <source>
        <dbReference type="Proteomes" id="UP000789759"/>
    </source>
</evidence>
<sequence length="70" mass="7850">YANDTLGKCQLNFQSPVPSTDTHRHKSARQFKLELLCLQAQGAQLIFMPAPQKCLTVLSQVFVSMPFIGR</sequence>
<accession>A0A9N9CAR5</accession>